<dbReference type="Pfam" id="PF01363">
    <property type="entry name" value="FYVE"/>
    <property type="match status" value="1"/>
</dbReference>
<dbReference type="OrthoDB" id="5981550at2759"/>
<feature type="repeat" description="RCC1" evidence="6">
    <location>
        <begin position="256"/>
        <end position="316"/>
    </location>
</feature>
<evidence type="ECO:0000313" key="10">
    <source>
        <dbReference type="EMBL" id="MQL87884.1"/>
    </source>
</evidence>
<dbReference type="PROSITE" id="PS50178">
    <property type="entry name" value="ZF_FYVE"/>
    <property type="match status" value="1"/>
</dbReference>
<dbReference type="SUPFAM" id="SSF50985">
    <property type="entry name" value="RCC1/BLIP-II"/>
    <property type="match status" value="1"/>
</dbReference>
<reference evidence="10" key="1">
    <citation type="submission" date="2017-07" db="EMBL/GenBank/DDBJ databases">
        <title>Taro Niue Genome Assembly and Annotation.</title>
        <authorList>
            <person name="Atibalentja N."/>
            <person name="Keating K."/>
            <person name="Fields C.J."/>
        </authorList>
    </citation>
    <scope>NUCLEOTIDE SEQUENCE</scope>
    <source>
        <strain evidence="10">Niue_2</strain>
        <tissue evidence="10">Leaf</tissue>
    </source>
</reference>
<evidence type="ECO:0000256" key="6">
    <source>
        <dbReference type="PROSITE-ProRule" id="PRU00235"/>
    </source>
</evidence>
<dbReference type="Pfam" id="PF13713">
    <property type="entry name" value="BRX_N"/>
    <property type="match status" value="1"/>
</dbReference>
<dbReference type="PROSITE" id="PS00626">
    <property type="entry name" value="RCC1_2"/>
    <property type="match status" value="2"/>
</dbReference>
<dbReference type="EMBL" id="NMUH01001012">
    <property type="protein sequence ID" value="MQL87884.1"/>
    <property type="molecule type" value="Genomic_DNA"/>
</dbReference>
<accession>A0A843V2C0</accession>
<dbReference type="AlphaFoldDB" id="A0A843V2C0"/>
<evidence type="ECO:0000259" key="8">
    <source>
        <dbReference type="PROSITE" id="PS50178"/>
    </source>
</evidence>
<feature type="repeat" description="RCC1" evidence="6">
    <location>
        <begin position="317"/>
        <end position="368"/>
    </location>
</feature>
<feature type="repeat" description="RCC1" evidence="6">
    <location>
        <begin position="487"/>
        <end position="538"/>
    </location>
</feature>
<dbReference type="InterPro" id="IPR009091">
    <property type="entry name" value="RCC1/BLIP-II"/>
</dbReference>
<comment type="caution">
    <text evidence="10">The sequence shown here is derived from an EMBL/GenBank/DDBJ whole genome shotgun (WGS) entry which is preliminary data.</text>
</comment>
<proteinExistence type="predicted"/>
<dbReference type="Pfam" id="PF08381">
    <property type="entry name" value="BRX"/>
    <property type="match status" value="1"/>
</dbReference>
<dbReference type="PRINTS" id="PR00633">
    <property type="entry name" value="RCCNDNSATION"/>
</dbReference>
<keyword evidence="2" id="KW-0677">Repeat</keyword>
<evidence type="ECO:0000259" key="9">
    <source>
        <dbReference type="PROSITE" id="PS51514"/>
    </source>
</evidence>
<dbReference type="SUPFAM" id="SSF57903">
    <property type="entry name" value="FYVE/PHD zinc finger"/>
    <property type="match status" value="1"/>
</dbReference>
<feature type="repeat" description="RCC1" evidence="6">
    <location>
        <begin position="591"/>
        <end position="642"/>
    </location>
</feature>
<dbReference type="InterPro" id="IPR000408">
    <property type="entry name" value="Reg_chr_condens"/>
</dbReference>
<evidence type="ECO:0000256" key="3">
    <source>
        <dbReference type="ARBA" id="ARBA00022771"/>
    </source>
</evidence>
<dbReference type="SUPFAM" id="SSF50729">
    <property type="entry name" value="PH domain-like"/>
    <property type="match status" value="1"/>
</dbReference>
<name>A0A843V2C0_COLES</name>
<sequence length="1089" mass="121350">IDPFLRSAQSVERPIKQRNQEIVFIRHRHLLHPPPWRDETVLIWYSGEEERQLKLNSVTKVLLGQQTVNFLRQPQPGKECRSLSLIYQSGERTLDLICKDKEQAETWFLALEAIISESHHSQTVATIKHTEGIQTIAVSPIGHAWRKHNVELLEGTTKLPQVQSLRGSPARSLLHRYTSDGSSYSPSVYYSSGERTLSDVRIILDKMPHLPHVVYQSFKDGSREADLSKGHKLNSSAKINSSHRGSPFMLVDDALKDAFMWGEGVDGGILGGAVDEHDSCHLACDALLPRLLDSTEKLDVQRIFCGRKYVALVTKQGEVFTWGEEYGGRLGHKTNIDMSHPKLVESLIDVHVSAVACGANHACALTNSGELYEWGDSCLFGDHACDDNRRSQWLPHRILGPFCGIRISKVACGDWHTAVVASTGQLFTYGNGVFGVLGHGNLESVSQPKEVGSLKGLKVKSVACGPWHTAAIVEMTVGRSKGNTSFGKLFTWGDNDKGRLGHIDKEKKLLPTCVSSLADLDFLQVSCGMTMTVALTVTGIVFTMGSSIHGQLGNPHAEDGAITAVEGALKGEYVKEISSGSFHVAVLTTKCEIYTWGKGANGRLGLGDTEDRGSPALVEFLKDRQVQSAVCGSSFTAAICLHRSILSCDQTVCHGCKLVFGFTRRKHNCYNCGLLFCHSCTSKKAMNASLAPNKTKQSRVCNSCFNQIKVHSSSKLECETSSPRLPWLLQKRFSDLKIDRKEVIPQTKMFSPKLHSLDLTNTVEDVKIITQVGKQQNAVPLFPGRTQRWGQVSCPLSFHAFEINQPMMFFPLMKEEASKLSDVCYQENQFNSKHTTFSSTSLKADYKDPDKALIEELRQLQDEVRRLTRECQHKVEKLEMCKQRVKETLSLARNEAAKCKAAKDVIKALTAQVKAVAEKTTMGGEINSLGSIIHDKRMYTPRPPSIQNNLSEDVKTLPNGNETAVLKSRQQSDSHHKHNQACISSLVMKRRLDHGQPRPVNEPHLAGSHMIHTVQNSSKYEWVEQDEPGVYITFMVLPSGQKGLKRVRFSRKRFSEKEAEKWWEQNQIKVYLKYNIEQVVNSVASKTNS</sequence>
<feature type="repeat" description="RCC1" evidence="6">
    <location>
        <begin position="539"/>
        <end position="590"/>
    </location>
</feature>
<evidence type="ECO:0000256" key="2">
    <source>
        <dbReference type="ARBA" id="ARBA00022737"/>
    </source>
</evidence>
<dbReference type="GO" id="GO:0008270">
    <property type="term" value="F:zinc ion binding"/>
    <property type="evidence" value="ECO:0007669"/>
    <property type="project" value="UniProtKB-KW"/>
</dbReference>
<dbReference type="InterPro" id="IPR011993">
    <property type="entry name" value="PH-like_dom_sf"/>
</dbReference>
<dbReference type="SMART" id="SM00064">
    <property type="entry name" value="FYVE"/>
    <property type="match status" value="1"/>
</dbReference>
<evidence type="ECO:0000256" key="1">
    <source>
        <dbReference type="ARBA" id="ARBA00022723"/>
    </source>
</evidence>
<keyword evidence="1" id="KW-0479">Metal-binding</keyword>
<dbReference type="InterPro" id="IPR058923">
    <property type="entry name" value="RCC1-like_dom"/>
</dbReference>
<feature type="repeat" description="RCC1" evidence="6">
    <location>
        <begin position="424"/>
        <end position="475"/>
    </location>
</feature>
<dbReference type="Gene3D" id="2.30.29.30">
    <property type="entry name" value="Pleckstrin-homology domain (PH domain)/Phosphotyrosine-binding domain (PTB)"/>
    <property type="match status" value="1"/>
</dbReference>
<feature type="repeat" description="RCC1" evidence="6">
    <location>
        <begin position="369"/>
        <end position="423"/>
    </location>
</feature>
<dbReference type="InterPro" id="IPR051210">
    <property type="entry name" value="Ub_ligase/GEF_domain"/>
</dbReference>
<evidence type="ECO:0000313" key="11">
    <source>
        <dbReference type="Proteomes" id="UP000652761"/>
    </source>
</evidence>
<dbReference type="InterPro" id="IPR027988">
    <property type="entry name" value="BRX_N"/>
</dbReference>
<evidence type="ECO:0000256" key="4">
    <source>
        <dbReference type="ARBA" id="ARBA00022833"/>
    </source>
</evidence>
<evidence type="ECO:0000256" key="7">
    <source>
        <dbReference type="SAM" id="Coils"/>
    </source>
</evidence>
<gene>
    <name evidence="10" type="ORF">Taro_020435</name>
</gene>
<dbReference type="Gene3D" id="3.30.40.10">
    <property type="entry name" value="Zinc/RING finger domain, C3HC4 (zinc finger)"/>
    <property type="match status" value="1"/>
</dbReference>
<dbReference type="PANTHER" id="PTHR22870:SF350">
    <property type="entry name" value="F12P19.9 PROTEIN"/>
    <property type="match status" value="1"/>
</dbReference>
<keyword evidence="7" id="KW-0175">Coiled coil</keyword>
<dbReference type="PROSITE" id="PS51514">
    <property type="entry name" value="BRX"/>
    <property type="match status" value="1"/>
</dbReference>
<dbReference type="InterPro" id="IPR013083">
    <property type="entry name" value="Znf_RING/FYVE/PHD"/>
</dbReference>
<dbReference type="InterPro" id="IPR017455">
    <property type="entry name" value="Znf_FYVE-rel"/>
</dbReference>
<dbReference type="PROSITE" id="PS50012">
    <property type="entry name" value="RCC1_3"/>
    <property type="match status" value="7"/>
</dbReference>
<dbReference type="Pfam" id="PF25390">
    <property type="entry name" value="WD40_RLD"/>
    <property type="match status" value="1"/>
</dbReference>
<evidence type="ECO:0000256" key="5">
    <source>
        <dbReference type="PROSITE-ProRule" id="PRU00091"/>
    </source>
</evidence>
<feature type="coiled-coil region" evidence="7">
    <location>
        <begin position="850"/>
        <end position="919"/>
    </location>
</feature>
<dbReference type="InterPro" id="IPR000306">
    <property type="entry name" value="Znf_FYVE"/>
</dbReference>
<dbReference type="Proteomes" id="UP000652761">
    <property type="component" value="Unassembled WGS sequence"/>
</dbReference>
<organism evidence="10 11">
    <name type="scientific">Colocasia esculenta</name>
    <name type="common">Wild taro</name>
    <name type="synonym">Arum esculentum</name>
    <dbReference type="NCBI Taxonomy" id="4460"/>
    <lineage>
        <taxon>Eukaryota</taxon>
        <taxon>Viridiplantae</taxon>
        <taxon>Streptophyta</taxon>
        <taxon>Embryophyta</taxon>
        <taxon>Tracheophyta</taxon>
        <taxon>Spermatophyta</taxon>
        <taxon>Magnoliopsida</taxon>
        <taxon>Liliopsida</taxon>
        <taxon>Araceae</taxon>
        <taxon>Aroideae</taxon>
        <taxon>Colocasieae</taxon>
        <taxon>Colocasia</taxon>
    </lineage>
</organism>
<dbReference type="InterPro" id="IPR013591">
    <property type="entry name" value="Brevis_radix_dom"/>
</dbReference>
<keyword evidence="11" id="KW-1185">Reference proteome</keyword>
<feature type="domain" description="FYVE-type" evidence="8">
    <location>
        <begin position="647"/>
        <end position="709"/>
    </location>
</feature>
<keyword evidence="4" id="KW-0862">Zinc</keyword>
<feature type="non-terminal residue" evidence="10">
    <location>
        <position position="1089"/>
    </location>
</feature>
<dbReference type="PANTHER" id="PTHR22870">
    <property type="entry name" value="REGULATOR OF CHROMOSOME CONDENSATION"/>
    <property type="match status" value="1"/>
</dbReference>
<feature type="domain" description="BRX" evidence="9">
    <location>
        <begin position="1020"/>
        <end position="1075"/>
    </location>
</feature>
<dbReference type="Gene3D" id="2.130.10.30">
    <property type="entry name" value="Regulator of chromosome condensation 1/beta-lactamase-inhibitor protein II"/>
    <property type="match status" value="3"/>
</dbReference>
<protein>
    <submittedName>
        <fullName evidence="10">Uncharacterized protein</fullName>
    </submittedName>
</protein>
<dbReference type="InterPro" id="IPR011011">
    <property type="entry name" value="Znf_FYVE_PHD"/>
</dbReference>
<keyword evidence="3 5" id="KW-0863">Zinc-finger</keyword>